<dbReference type="Pfam" id="PF25919">
    <property type="entry name" value="BSH_CusB"/>
    <property type="match status" value="1"/>
</dbReference>
<dbReference type="GO" id="GO:0015679">
    <property type="term" value="P:plasma membrane copper ion transport"/>
    <property type="evidence" value="ECO:0007669"/>
    <property type="project" value="TreeGrafter"/>
</dbReference>
<evidence type="ECO:0000313" key="11">
    <source>
        <dbReference type="Proteomes" id="UP000054725"/>
    </source>
</evidence>
<keyword evidence="2" id="KW-0813">Transport</keyword>
<dbReference type="AlphaFoldDB" id="A0A0W0WIS0"/>
<dbReference type="PANTHER" id="PTHR30097:SF15">
    <property type="entry name" value="CATION EFFLUX SYSTEM PROTEIN CUSB"/>
    <property type="match status" value="1"/>
</dbReference>
<dbReference type="InterPro" id="IPR051909">
    <property type="entry name" value="MFP_Cation_Efflux"/>
</dbReference>
<dbReference type="Gene3D" id="2.40.50.100">
    <property type="match status" value="1"/>
</dbReference>
<proteinExistence type="inferred from homology"/>
<dbReference type="InterPro" id="IPR042230">
    <property type="entry name" value="CusF_sf"/>
</dbReference>
<name>A0A0W0WIS0_9GAMM</name>
<dbReference type="Gene3D" id="2.40.30.170">
    <property type="match status" value="1"/>
</dbReference>
<gene>
    <name evidence="10" type="primary">cusB</name>
    <name evidence="10" type="ORF">Lnau_3136</name>
</gene>
<dbReference type="GO" id="GO:0046914">
    <property type="term" value="F:transition metal ion binding"/>
    <property type="evidence" value="ECO:0007669"/>
    <property type="project" value="TreeGrafter"/>
</dbReference>
<comment type="function">
    <text evidence="5">CzcA and CzcB together would act in zinc efflux nearly as effectively as the complete czc efflux system (CzcABC). The CzcB protein is thought to funnel zinc cations to the CzcA transport protein.</text>
</comment>
<reference evidence="10 11" key="1">
    <citation type="submission" date="2015-11" db="EMBL/GenBank/DDBJ databases">
        <title>Genomic analysis of 38 Legionella species identifies large and diverse effector repertoires.</title>
        <authorList>
            <person name="Burstein D."/>
            <person name="Amaro F."/>
            <person name="Zusman T."/>
            <person name="Lifshitz Z."/>
            <person name="Cohen O."/>
            <person name="Gilbert J.A."/>
            <person name="Pupko T."/>
            <person name="Shuman H.A."/>
            <person name="Segal G."/>
        </authorList>
    </citation>
    <scope>NUCLEOTIDE SEQUENCE [LARGE SCALE GENOMIC DNA]</scope>
    <source>
        <strain evidence="10 11">ATCC 49506</strain>
    </source>
</reference>
<dbReference type="InterPro" id="IPR058792">
    <property type="entry name" value="Beta-barrel_RND_2"/>
</dbReference>
<sequence>MNKKLIALGLVALILVFFLGRWTMESSGNKTITSQKNQKPMYWIDAMEPTIRYPGPGKSRMGMELTPVYAEEHQNEATVHISPAVINNLGIRLAPVVQSNLAKTIDTVGYVEPNENQIGHIHTYADGWVKNLVVKTLGETVKKGQLLLQYYSPQLVTAQEEYVIALENKNPTLINASYKKLQALHISEQQIQEIKATHKANQLVAIYAPQEGIVAQLNIREGMRVTPDIEMMSLVDLASVWMIAQIFEEQANWVHIGDCATARISAFPQKQWKGAVEYIYPQLDPTTRTVKVRFRFENPDNQLKPNMYVSIVILTQPKANVLNIPLEALIRSSQGDRVIVALGQGRFEIRPVIIGMEAENQVEIISGLKSGEQVVISGQFLLDSESNLKAGLERLQTPKETLSNQLSATSANKTAEGFGTIKEVNSAKHSLTIQHEAIPSLNWPAMEMNFSVSQEIVLDGLKTGESIQFNLEKKNNQFIITKIKKLPKDDHSK</sequence>
<comment type="caution">
    <text evidence="10">The sequence shown here is derived from an EMBL/GenBank/DDBJ whole genome shotgun (WGS) entry which is preliminary data.</text>
</comment>
<dbReference type="Pfam" id="PF25954">
    <property type="entry name" value="Beta-barrel_RND_2"/>
    <property type="match status" value="1"/>
</dbReference>
<dbReference type="NCBIfam" id="TIGR01730">
    <property type="entry name" value="RND_mfp"/>
    <property type="match status" value="1"/>
</dbReference>
<dbReference type="STRING" id="45070.Lnau_3136"/>
<dbReference type="Pfam" id="PF11604">
    <property type="entry name" value="CusF_Ec"/>
    <property type="match status" value="1"/>
</dbReference>
<protein>
    <submittedName>
        <fullName evidence="10">Copper/silver efflux system, membrane fusion protein</fullName>
    </submittedName>
</protein>
<evidence type="ECO:0000256" key="4">
    <source>
        <dbReference type="ARBA" id="ARBA00043263"/>
    </source>
</evidence>
<dbReference type="InterPro" id="IPR058790">
    <property type="entry name" value="BSH_CusB"/>
</dbReference>
<dbReference type="Gene3D" id="2.40.50.320">
    <property type="entry name" value="Copper binding periplasmic protein CusF"/>
    <property type="match status" value="1"/>
</dbReference>
<dbReference type="InterPro" id="IPR006143">
    <property type="entry name" value="RND_pump_MFP"/>
</dbReference>
<dbReference type="PATRIC" id="fig|45070.6.peg.3311"/>
<dbReference type="GO" id="GO:0060003">
    <property type="term" value="P:copper ion export"/>
    <property type="evidence" value="ECO:0007669"/>
    <property type="project" value="TreeGrafter"/>
</dbReference>
<evidence type="ECO:0000256" key="3">
    <source>
        <dbReference type="ARBA" id="ARBA00022833"/>
    </source>
</evidence>
<dbReference type="InterPro" id="IPR058791">
    <property type="entry name" value="3HB_CusB"/>
</dbReference>
<dbReference type="Proteomes" id="UP000054725">
    <property type="component" value="Unassembled WGS sequence"/>
</dbReference>
<evidence type="ECO:0000259" key="8">
    <source>
        <dbReference type="Pfam" id="PF25954"/>
    </source>
</evidence>
<dbReference type="RefSeq" id="WP_083503872.1">
    <property type="nucleotide sequence ID" value="NZ_CAAAIF010000015.1"/>
</dbReference>
<feature type="domain" description="CusB-like barrel-sandwich hybrid" evidence="7">
    <location>
        <begin position="120"/>
        <end position="233"/>
    </location>
</feature>
<feature type="domain" description="CusB-like three alpha-helical bundle" evidence="6">
    <location>
        <begin position="155"/>
        <end position="201"/>
    </location>
</feature>
<dbReference type="PANTHER" id="PTHR30097">
    <property type="entry name" value="CATION EFFLUX SYSTEM PROTEIN CUSB"/>
    <property type="match status" value="1"/>
</dbReference>
<evidence type="ECO:0000256" key="1">
    <source>
        <dbReference type="ARBA" id="ARBA00009477"/>
    </source>
</evidence>
<dbReference type="GO" id="GO:0030288">
    <property type="term" value="C:outer membrane-bounded periplasmic space"/>
    <property type="evidence" value="ECO:0007669"/>
    <property type="project" value="TreeGrafter"/>
</dbReference>
<evidence type="ECO:0000259" key="6">
    <source>
        <dbReference type="Pfam" id="PF25869"/>
    </source>
</evidence>
<dbReference type="FunFam" id="2.40.420.20:FF:000006">
    <property type="entry name" value="RND family efflux transporter MFP subunit"/>
    <property type="match status" value="1"/>
</dbReference>
<feature type="domain" description="CusB-like beta-barrel" evidence="8">
    <location>
        <begin position="239"/>
        <end position="313"/>
    </location>
</feature>
<dbReference type="GO" id="GO:0022857">
    <property type="term" value="F:transmembrane transporter activity"/>
    <property type="evidence" value="ECO:0007669"/>
    <property type="project" value="InterPro"/>
</dbReference>
<dbReference type="SUPFAM" id="SSF111369">
    <property type="entry name" value="HlyD-like secretion proteins"/>
    <property type="match status" value="1"/>
</dbReference>
<comment type="similarity">
    <text evidence="1">Belongs to the membrane fusion protein (MFP) (TC 8.A.1) family.</text>
</comment>
<dbReference type="InterPro" id="IPR058627">
    <property type="entry name" value="MdtA-like_C"/>
</dbReference>
<dbReference type="OrthoDB" id="9806939at2"/>
<dbReference type="GO" id="GO:0046686">
    <property type="term" value="P:response to cadmium ion"/>
    <property type="evidence" value="ECO:0007669"/>
    <property type="project" value="UniProtKB-KW"/>
</dbReference>
<dbReference type="Gene3D" id="2.40.420.20">
    <property type="match status" value="1"/>
</dbReference>
<feature type="domain" description="Multidrug resistance protein MdtA-like C-terminal permuted SH3" evidence="9">
    <location>
        <begin position="320"/>
        <end position="378"/>
    </location>
</feature>
<dbReference type="Gene3D" id="6.10.140.730">
    <property type="match status" value="1"/>
</dbReference>
<evidence type="ECO:0000256" key="2">
    <source>
        <dbReference type="ARBA" id="ARBA00022448"/>
    </source>
</evidence>
<evidence type="ECO:0000256" key="5">
    <source>
        <dbReference type="ARBA" id="ARBA00058766"/>
    </source>
</evidence>
<dbReference type="InterPro" id="IPR021647">
    <property type="entry name" value="CusF_Ec"/>
</dbReference>
<evidence type="ECO:0000259" key="9">
    <source>
        <dbReference type="Pfam" id="PF25967"/>
    </source>
</evidence>
<dbReference type="Pfam" id="PF25967">
    <property type="entry name" value="RND-MFP_C"/>
    <property type="match status" value="1"/>
</dbReference>
<keyword evidence="11" id="KW-1185">Reference proteome</keyword>
<dbReference type="FunFam" id="2.40.30.170:FF:000010">
    <property type="entry name" value="Efflux RND transporter periplasmic adaptor subunit"/>
    <property type="match status" value="1"/>
</dbReference>
<keyword evidence="4" id="KW-0105">Cadmium resistance</keyword>
<organism evidence="10 11">
    <name type="scientific">Legionella nautarum</name>
    <dbReference type="NCBI Taxonomy" id="45070"/>
    <lineage>
        <taxon>Bacteria</taxon>
        <taxon>Pseudomonadati</taxon>
        <taxon>Pseudomonadota</taxon>
        <taxon>Gammaproteobacteria</taxon>
        <taxon>Legionellales</taxon>
        <taxon>Legionellaceae</taxon>
        <taxon>Legionella</taxon>
    </lineage>
</organism>
<dbReference type="GO" id="GO:0016020">
    <property type="term" value="C:membrane"/>
    <property type="evidence" value="ECO:0007669"/>
    <property type="project" value="InterPro"/>
</dbReference>
<evidence type="ECO:0000259" key="7">
    <source>
        <dbReference type="Pfam" id="PF25919"/>
    </source>
</evidence>
<keyword evidence="3" id="KW-0862">Zinc</keyword>
<dbReference type="Pfam" id="PF25869">
    <property type="entry name" value="3HB_CusB"/>
    <property type="match status" value="1"/>
</dbReference>
<evidence type="ECO:0000313" key="10">
    <source>
        <dbReference type="EMBL" id="KTD32225.1"/>
    </source>
</evidence>
<accession>A0A0W0WIS0</accession>
<dbReference type="EMBL" id="LNYO01000027">
    <property type="protein sequence ID" value="KTD32225.1"/>
    <property type="molecule type" value="Genomic_DNA"/>
</dbReference>